<gene>
    <name evidence="1" type="ORF">A3C72_03135</name>
</gene>
<dbReference type="Proteomes" id="UP000177130">
    <property type="component" value="Unassembled WGS sequence"/>
</dbReference>
<protein>
    <recommendedName>
        <fullName evidence="3">Nuclease associated modular domain-containing protein</fullName>
    </recommendedName>
</protein>
<reference evidence="1 2" key="1">
    <citation type="journal article" date="2016" name="Nat. Commun.">
        <title>Thousands of microbial genomes shed light on interconnected biogeochemical processes in an aquifer system.</title>
        <authorList>
            <person name="Anantharaman K."/>
            <person name="Brown C.T."/>
            <person name="Hug L.A."/>
            <person name="Sharon I."/>
            <person name="Castelle C.J."/>
            <person name="Probst A.J."/>
            <person name="Thomas B.C."/>
            <person name="Singh A."/>
            <person name="Wilkins M.J."/>
            <person name="Karaoz U."/>
            <person name="Brodie E.L."/>
            <person name="Williams K.H."/>
            <person name="Hubbard S.S."/>
            <person name="Banfield J.F."/>
        </authorList>
    </citation>
    <scope>NUCLEOTIDE SEQUENCE [LARGE SCALE GENOMIC DNA]</scope>
</reference>
<proteinExistence type="predicted"/>
<organism evidence="1 2">
    <name type="scientific">Candidatus Taylorbacteria bacterium RIFCSPHIGHO2_02_FULL_43_32b</name>
    <dbReference type="NCBI Taxonomy" id="1802306"/>
    <lineage>
        <taxon>Bacteria</taxon>
        <taxon>Candidatus Tayloriibacteriota</taxon>
    </lineage>
</organism>
<dbReference type="AlphaFoldDB" id="A0A1G2MJF9"/>
<dbReference type="STRING" id="1802306.A3C72_03135"/>
<accession>A0A1G2MJF9</accession>
<evidence type="ECO:0000313" key="2">
    <source>
        <dbReference type="Proteomes" id="UP000177130"/>
    </source>
</evidence>
<dbReference type="Gene3D" id="3.40.91.30">
    <property type="match status" value="1"/>
</dbReference>
<dbReference type="EMBL" id="MHRK01000023">
    <property type="protein sequence ID" value="OHA23874.1"/>
    <property type="molecule type" value="Genomic_DNA"/>
</dbReference>
<evidence type="ECO:0000313" key="1">
    <source>
        <dbReference type="EMBL" id="OHA23874.1"/>
    </source>
</evidence>
<evidence type="ECO:0008006" key="3">
    <source>
        <dbReference type="Google" id="ProtNLM"/>
    </source>
</evidence>
<comment type="caution">
    <text evidence="1">The sequence shown here is derived from an EMBL/GenBank/DDBJ whole genome shotgun (WGS) entry which is preliminary data.</text>
</comment>
<sequence>MSIAGFYSSRQYKETQRSKTKAAWERGSFDFLYKRNYRVCARAECGIKFEVSASNPKKYCSSSCCAKVSNRARGSLSVETKKKIAVAMTGKHSLYKGVIKIPRVEVICNNPACGKRFSIERWKTTKFCSIACSMHVIGGRPTSPKAARAKAGIRTDVSRTIYFYSRWEANMARLFNYFSIEWVHQPRTFILGNHTYTPDFYLPQYDIYVEVKNFMNEYSANRDLKFRSLFSNLKLEFILKEDYVELERIFSARISNWEYKNSKFKFIESGDEWPHNK</sequence>
<name>A0A1G2MJF9_9BACT</name>